<dbReference type="Proteomes" id="UP000535838">
    <property type="component" value="Unassembled WGS sequence"/>
</dbReference>
<evidence type="ECO:0000313" key="3">
    <source>
        <dbReference type="Proteomes" id="UP000535838"/>
    </source>
</evidence>
<organism evidence="2 3">
    <name type="scientific">Cohnella thailandensis</name>
    <dbReference type="NCBI Taxonomy" id="557557"/>
    <lineage>
        <taxon>Bacteria</taxon>
        <taxon>Bacillati</taxon>
        <taxon>Bacillota</taxon>
        <taxon>Bacilli</taxon>
        <taxon>Bacillales</taxon>
        <taxon>Paenibacillaceae</taxon>
        <taxon>Cohnella</taxon>
    </lineage>
</organism>
<proteinExistence type="predicted"/>
<keyword evidence="3" id="KW-1185">Reference proteome</keyword>
<feature type="domain" description="YdhG-like" evidence="1">
    <location>
        <begin position="19"/>
        <end position="109"/>
    </location>
</feature>
<dbReference type="Gene3D" id="3.90.1150.200">
    <property type="match status" value="1"/>
</dbReference>
<accession>A0A841SVZ5</accession>
<dbReference type="EMBL" id="JACJVQ010000006">
    <property type="protein sequence ID" value="MBB6634265.1"/>
    <property type="molecule type" value="Genomic_DNA"/>
</dbReference>
<dbReference type="Pfam" id="PF08818">
    <property type="entry name" value="DUF1801"/>
    <property type="match status" value="1"/>
</dbReference>
<dbReference type="RefSeq" id="WP_185119491.1">
    <property type="nucleotide sequence ID" value="NZ_JACJVQ010000006.1"/>
</dbReference>
<name>A0A841SVZ5_9BACL</name>
<protein>
    <submittedName>
        <fullName evidence="2">DUF1801 domain-containing protein</fullName>
    </submittedName>
</protein>
<dbReference type="AlphaFoldDB" id="A0A841SVZ5"/>
<evidence type="ECO:0000313" key="2">
    <source>
        <dbReference type="EMBL" id="MBB6634265.1"/>
    </source>
</evidence>
<sequence length="113" mass="12621">MNPEVTDFIESLKEPWQAELAVALRGTVHEAVGEVQERIQYKKPHFLKNGKYLAVISPSKEAISFTLFNAAGLELPEDRFEGPPERKTLKLRKGQTVDADEIKTLLSKAASTL</sequence>
<comment type="caution">
    <text evidence="2">The sequence shown here is derived from an EMBL/GenBank/DDBJ whole genome shotgun (WGS) entry which is preliminary data.</text>
</comment>
<reference evidence="2 3" key="1">
    <citation type="submission" date="2020-08" db="EMBL/GenBank/DDBJ databases">
        <title>Cohnella phylogeny.</title>
        <authorList>
            <person name="Dunlap C."/>
        </authorList>
    </citation>
    <scope>NUCLEOTIDE SEQUENCE [LARGE SCALE GENOMIC DNA]</scope>
    <source>
        <strain evidence="2 3">DSM 25241</strain>
    </source>
</reference>
<gene>
    <name evidence="2" type="ORF">H7B67_09100</name>
</gene>
<dbReference type="InterPro" id="IPR014922">
    <property type="entry name" value="YdhG-like"/>
</dbReference>
<evidence type="ECO:0000259" key="1">
    <source>
        <dbReference type="Pfam" id="PF08818"/>
    </source>
</evidence>
<dbReference type="SUPFAM" id="SSF159888">
    <property type="entry name" value="YdhG-like"/>
    <property type="match status" value="1"/>
</dbReference>